<protein>
    <submittedName>
        <fullName evidence="1">Uncharacterized protein</fullName>
    </submittedName>
</protein>
<reference evidence="1" key="1">
    <citation type="journal article" date="2019" name="Beilstein J. Org. Chem.">
        <title>Nanangenines: drimane sesquiterpenoids as the dominant metabolite cohort of a novel Australian fungus, Aspergillus nanangensis.</title>
        <authorList>
            <person name="Lacey H.J."/>
            <person name="Gilchrist C.L.M."/>
            <person name="Crombie A."/>
            <person name="Kalaitzis J.A."/>
            <person name="Vuong D."/>
            <person name="Rutledge P.J."/>
            <person name="Turner P."/>
            <person name="Pitt J.I."/>
            <person name="Lacey E."/>
            <person name="Chooi Y.H."/>
            <person name="Piggott A.M."/>
        </authorList>
    </citation>
    <scope>NUCLEOTIDE SEQUENCE</scope>
    <source>
        <strain evidence="1">MST-FP2251</strain>
    </source>
</reference>
<keyword evidence="2" id="KW-1185">Reference proteome</keyword>
<reference evidence="1" key="2">
    <citation type="submission" date="2020-02" db="EMBL/GenBank/DDBJ databases">
        <authorList>
            <person name="Gilchrist C.L.M."/>
            <person name="Chooi Y.-H."/>
        </authorList>
    </citation>
    <scope>NUCLEOTIDE SEQUENCE</scope>
    <source>
        <strain evidence="1">MST-FP2251</strain>
    </source>
</reference>
<comment type="caution">
    <text evidence="1">The sequence shown here is derived from an EMBL/GenBank/DDBJ whole genome shotgun (WGS) entry which is preliminary data.</text>
</comment>
<accession>A0AAD4GTA4</accession>
<sequence length="85" mass="9059">MLPLSLAAASTTTDHQTSHWKATLKRHADVETSDAHQVVLGLKDNHTQVAINVRRLVPTPSAATGDFHSAALMGCIVIVVMSDMA</sequence>
<evidence type="ECO:0000313" key="2">
    <source>
        <dbReference type="Proteomes" id="UP001194746"/>
    </source>
</evidence>
<dbReference type="EMBL" id="VCAU01000037">
    <property type="protein sequence ID" value="KAF9889334.1"/>
    <property type="molecule type" value="Genomic_DNA"/>
</dbReference>
<name>A0AAD4GTA4_ASPNN</name>
<dbReference type="AlphaFoldDB" id="A0AAD4GTA4"/>
<gene>
    <name evidence="1" type="ORF">FE257_007444</name>
</gene>
<proteinExistence type="predicted"/>
<dbReference type="Proteomes" id="UP001194746">
    <property type="component" value="Unassembled WGS sequence"/>
</dbReference>
<evidence type="ECO:0000313" key="1">
    <source>
        <dbReference type="EMBL" id="KAF9889334.1"/>
    </source>
</evidence>
<organism evidence="1 2">
    <name type="scientific">Aspergillus nanangensis</name>
    <dbReference type="NCBI Taxonomy" id="2582783"/>
    <lineage>
        <taxon>Eukaryota</taxon>
        <taxon>Fungi</taxon>
        <taxon>Dikarya</taxon>
        <taxon>Ascomycota</taxon>
        <taxon>Pezizomycotina</taxon>
        <taxon>Eurotiomycetes</taxon>
        <taxon>Eurotiomycetidae</taxon>
        <taxon>Eurotiales</taxon>
        <taxon>Aspergillaceae</taxon>
        <taxon>Aspergillus</taxon>
        <taxon>Aspergillus subgen. Circumdati</taxon>
    </lineage>
</organism>